<evidence type="ECO:0000313" key="3">
    <source>
        <dbReference type="Proteomes" id="UP000224902"/>
    </source>
</evidence>
<accession>A0A1I9SAJ8</accession>
<dbReference type="Proteomes" id="UP000224902">
    <property type="component" value="Segment"/>
</dbReference>
<keyword evidence="1" id="KW-0472">Membrane</keyword>
<sequence>MSTNQLFAFFWACVAVVLMSIAGAVSIAFIQSESAHKPYSTTVDGKTVVCAWSSDSKSRTEGWTCK</sequence>
<protein>
    <submittedName>
        <fullName evidence="2">Uncharacterized protein</fullName>
    </submittedName>
</protein>
<dbReference type="EMBL" id="KX774321">
    <property type="protein sequence ID" value="AOZ63804.1"/>
    <property type="molecule type" value="Genomic_DNA"/>
</dbReference>
<keyword evidence="3" id="KW-1185">Reference proteome</keyword>
<organism evidence="2 3">
    <name type="scientific">Rhodococcus phage Weasels2</name>
    <dbReference type="NCBI Taxonomy" id="1897437"/>
    <lineage>
        <taxon>Viruses</taxon>
        <taxon>Duplodnaviria</taxon>
        <taxon>Heunggongvirae</taxon>
        <taxon>Uroviricota</taxon>
        <taxon>Caudoviricetes</taxon>
        <taxon>Weaselvirus</taxon>
        <taxon>Weaselvirus weasel</taxon>
    </lineage>
</organism>
<feature type="transmembrane region" description="Helical" evidence="1">
    <location>
        <begin position="6"/>
        <end position="30"/>
    </location>
</feature>
<proteinExistence type="predicted"/>
<keyword evidence="1" id="KW-1133">Transmembrane helix</keyword>
<reference evidence="3" key="1">
    <citation type="submission" date="2016-08" db="EMBL/GenBank/DDBJ databases">
        <authorList>
            <person name="Seilhamer J.J."/>
        </authorList>
    </citation>
    <scope>NUCLEOTIDE SEQUENCE [LARGE SCALE GENOMIC DNA]</scope>
</reference>
<evidence type="ECO:0000313" key="2">
    <source>
        <dbReference type="EMBL" id="AOZ63804.1"/>
    </source>
</evidence>
<keyword evidence="1" id="KW-0812">Transmembrane</keyword>
<gene>
    <name evidence="2" type="ORF">SEA_WEASELS2_226</name>
</gene>
<evidence type="ECO:0000256" key="1">
    <source>
        <dbReference type="SAM" id="Phobius"/>
    </source>
</evidence>
<name>A0A1I9SAJ8_9CAUD</name>